<dbReference type="AlphaFoldDB" id="A0A2S0KC73"/>
<name>A0A2S0KC73_9ACTN</name>
<sequence>MTSTVSRRFAEQNALGYDARIVNLVPGYAELHEISAAVLAARMPERARVLVVGAGTGTETLALARTSPGWELVGVDPSPDMLSIARRRAAAESLTGVTFHEGYVDDLPLDEPFDAAVSLLVMHFVAGAEAKRAYLGSIAARLRSGAPLLLCDLMEHDEDDLDVMAEYAAARGVGEEALAGIAQRLRNDFHPLNDDGLAALADETGFARPRPYFRGVAFVANELRRG</sequence>
<dbReference type="OrthoDB" id="5174037at2"/>
<dbReference type="RefSeq" id="WP_105940988.1">
    <property type="nucleotide sequence ID" value="NZ_CP027433.1"/>
</dbReference>
<dbReference type="EMBL" id="CP027433">
    <property type="protein sequence ID" value="AVL99253.1"/>
    <property type="molecule type" value="Genomic_DNA"/>
</dbReference>
<dbReference type="InterPro" id="IPR041698">
    <property type="entry name" value="Methyltransf_25"/>
</dbReference>
<reference evidence="5 6" key="1">
    <citation type="submission" date="2018-03" db="EMBL/GenBank/DDBJ databases">
        <title>Characteristics and genome of n-alkane degrading marine bacteria Gordonia iterans isolated from crude oil contaminated in Tae-an, South Korea.</title>
        <authorList>
            <person name="Lee S.-S."/>
            <person name="Kim H."/>
        </authorList>
    </citation>
    <scope>NUCLEOTIDE SEQUENCE [LARGE SCALE GENOMIC DNA]</scope>
    <source>
        <strain evidence="5 6">Co17</strain>
    </source>
</reference>
<feature type="domain" description="Methyltransferase" evidence="4">
    <location>
        <begin position="49"/>
        <end position="145"/>
    </location>
</feature>
<evidence type="ECO:0000313" key="6">
    <source>
        <dbReference type="Proteomes" id="UP000239814"/>
    </source>
</evidence>
<dbReference type="GO" id="GO:0008168">
    <property type="term" value="F:methyltransferase activity"/>
    <property type="evidence" value="ECO:0007669"/>
    <property type="project" value="UniProtKB-KW"/>
</dbReference>
<keyword evidence="6" id="KW-1185">Reference proteome</keyword>
<dbReference type="SUPFAM" id="SSF53335">
    <property type="entry name" value="S-adenosyl-L-methionine-dependent methyltransferases"/>
    <property type="match status" value="1"/>
</dbReference>
<evidence type="ECO:0000259" key="4">
    <source>
        <dbReference type="Pfam" id="PF13649"/>
    </source>
</evidence>
<dbReference type="CDD" id="cd02440">
    <property type="entry name" value="AdoMet_MTases"/>
    <property type="match status" value="1"/>
</dbReference>
<evidence type="ECO:0000313" key="5">
    <source>
        <dbReference type="EMBL" id="AVL99253.1"/>
    </source>
</evidence>
<keyword evidence="1 5" id="KW-0489">Methyltransferase</keyword>
<protein>
    <submittedName>
        <fullName evidence="5">Class I SAM-dependent methyltransferase</fullName>
    </submittedName>
</protein>
<keyword evidence="3" id="KW-0949">S-adenosyl-L-methionine</keyword>
<accession>A0A2S0KC73</accession>
<dbReference type="GO" id="GO:0032259">
    <property type="term" value="P:methylation"/>
    <property type="evidence" value="ECO:0007669"/>
    <property type="project" value="UniProtKB-KW"/>
</dbReference>
<organism evidence="5 6">
    <name type="scientific">Gordonia iterans</name>
    <dbReference type="NCBI Taxonomy" id="1004901"/>
    <lineage>
        <taxon>Bacteria</taxon>
        <taxon>Bacillati</taxon>
        <taxon>Actinomycetota</taxon>
        <taxon>Actinomycetes</taxon>
        <taxon>Mycobacteriales</taxon>
        <taxon>Gordoniaceae</taxon>
        <taxon>Gordonia</taxon>
    </lineage>
</organism>
<dbReference type="Gene3D" id="3.40.50.150">
    <property type="entry name" value="Vaccinia Virus protein VP39"/>
    <property type="match status" value="1"/>
</dbReference>
<dbReference type="Proteomes" id="UP000239814">
    <property type="component" value="Chromosome"/>
</dbReference>
<proteinExistence type="predicted"/>
<evidence type="ECO:0000256" key="3">
    <source>
        <dbReference type="ARBA" id="ARBA00022691"/>
    </source>
</evidence>
<dbReference type="Pfam" id="PF13649">
    <property type="entry name" value="Methyltransf_25"/>
    <property type="match status" value="1"/>
</dbReference>
<dbReference type="PANTHER" id="PTHR43464">
    <property type="entry name" value="METHYLTRANSFERASE"/>
    <property type="match status" value="1"/>
</dbReference>
<dbReference type="PANTHER" id="PTHR43464:SF19">
    <property type="entry name" value="UBIQUINONE BIOSYNTHESIS O-METHYLTRANSFERASE, MITOCHONDRIAL"/>
    <property type="match status" value="1"/>
</dbReference>
<evidence type="ECO:0000256" key="2">
    <source>
        <dbReference type="ARBA" id="ARBA00022679"/>
    </source>
</evidence>
<keyword evidence="2 5" id="KW-0808">Transferase</keyword>
<evidence type="ECO:0000256" key="1">
    <source>
        <dbReference type="ARBA" id="ARBA00022603"/>
    </source>
</evidence>
<dbReference type="KEGG" id="git:C6V83_02010"/>
<gene>
    <name evidence="5" type="ORF">C6V83_02010</name>
</gene>
<dbReference type="InterPro" id="IPR029063">
    <property type="entry name" value="SAM-dependent_MTases_sf"/>
</dbReference>